<dbReference type="InterPro" id="IPR011129">
    <property type="entry name" value="CSD"/>
</dbReference>
<dbReference type="NCBIfam" id="TIGR02063">
    <property type="entry name" value="RNase_R"/>
    <property type="match status" value="1"/>
</dbReference>
<dbReference type="AlphaFoldDB" id="A0A1M5X980"/>
<evidence type="ECO:0000256" key="6">
    <source>
        <dbReference type="ARBA" id="ARBA00022839"/>
    </source>
</evidence>
<feature type="compositionally biased region" description="Basic and acidic residues" evidence="9">
    <location>
        <begin position="774"/>
        <end position="787"/>
    </location>
</feature>
<dbReference type="InterPro" id="IPR050180">
    <property type="entry name" value="RNR_Ribonuclease"/>
</dbReference>
<protein>
    <recommendedName>
        <fullName evidence="8">Ribonuclease R</fullName>
        <shortName evidence="8">RNase R</shortName>
        <ecNumber evidence="8">3.1.13.1</ecNumber>
    </recommendedName>
</protein>
<dbReference type="Proteomes" id="UP000184268">
    <property type="component" value="Unassembled WGS sequence"/>
</dbReference>
<dbReference type="InterPro" id="IPR012340">
    <property type="entry name" value="NA-bd_OB-fold"/>
</dbReference>
<dbReference type="PANTHER" id="PTHR23355">
    <property type="entry name" value="RIBONUCLEASE"/>
    <property type="match status" value="1"/>
</dbReference>
<sequence length="795" mass="88727">MSQDPHFQREAEKYANPIPSREFLLDYMRSQTAPVAREELAAEFDLEGDQYIALSRRLRAMERDGQVVYTRKGRYGLPERMDLLTGTVIGHRDGFGFFRPDDGSDDLYLSERSMYSVLHGDRVLAQVAGADRRGRKEGRIVRLVEGRSESVVGRYFNEDGIGYVVPDDSRLSQDILVPEDGRSGARAGQVVVVDLVKRPARNTHAIGRITEVLGHEMAPGMEIEIALRSHDLPHVFNDALLAETAAIADEVLEQDKVGRRDLRDLPLVTIDGEDARDFDDAVYAQRKKSGGWRLYVAIADVSHYVRPGSELDREARARGNSVYFPAQVIPMLPEKLSNGLCSLNPKVDRLCMVCEMTVSAAGNLSGFQFYPAVMHSHARLTYTKVAAMLDGDEALRAEYAQVLPDLEQLHRLYQTLDAAREKRGALVLDTEETQFIFNDQRRIERIVPRTRNVAHKMIEECMILANVAAGRFVKKHKGEVLYRVHEGPSEQKLTTLRDFLGQQGLALGGGLEPTPQDVAKLLEDSRDRPDAELIQTMVLRSMKQAVYSADNLGHFGLALEHYAHFTSPIRRYPDLVLHRVIRYLLAKQESPELPLQKLQADGGFGYDEAPLAELGEHCSLTERRADDATRDVSDWLKCEFMLDHVGDEFEAVISGVTSFGLFVRLKDLHIDGLVHISSLANDYYHFDPVRASLVGEASGRRYRLGDPVSVKVLAVKLDERQIDLGLVDADAPAGKGKKPAKKSAKKSGKKPSKGGKAQADDKADKSSKRGKGRGKSDRGGDKRAADKRPKKRNKK</sequence>
<dbReference type="Pfam" id="PF17876">
    <property type="entry name" value="CSD2"/>
    <property type="match status" value="1"/>
</dbReference>
<dbReference type="InterPro" id="IPR001900">
    <property type="entry name" value="RNase_II/R"/>
</dbReference>
<keyword evidence="7 8" id="KW-0694">RNA-binding</keyword>
<organism evidence="11 12">
    <name type="scientific">Ferrimonas marina</name>
    <dbReference type="NCBI Taxonomy" id="299255"/>
    <lineage>
        <taxon>Bacteria</taxon>
        <taxon>Pseudomonadati</taxon>
        <taxon>Pseudomonadota</taxon>
        <taxon>Gammaproteobacteria</taxon>
        <taxon>Alteromonadales</taxon>
        <taxon>Ferrimonadaceae</taxon>
        <taxon>Ferrimonas</taxon>
    </lineage>
</organism>
<evidence type="ECO:0000256" key="5">
    <source>
        <dbReference type="ARBA" id="ARBA00022801"/>
    </source>
</evidence>
<comment type="function">
    <text evidence="8">3'-5' exoribonuclease that releases 5'-nucleoside monophosphates and is involved in maturation of structured RNAs.</text>
</comment>
<dbReference type="GO" id="GO:0003723">
    <property type="term" value="F:RNA binding"/>
    <property type="evidence" value="ECO:0007669"/>
    <property type="project" value="UniProtKB-UniRule"/>
</dbReference>
<dbReference type="InterPro" id="IPR022966">
    <property type="entry name" value="RNase_II/R_CS"/>
</dbReference>
<comment type="similarity">
    <text evidence="8">Belongs to the RNR ribonuclease family. RNase R subfamily.</text>
</comment>
<dbReference type="NCBIfam" id="NF008648">
    <property type="entry name" value="PRK11642.1"/>
    <property type="match status" value="1"/>
</dbReference>
<dbReference type="EMBL" id="FQXG01000005">
    <property type="protein sequence ID" value="SHH96407.1"/>
    <property type="molecule type" value="Genomic_DNA"/>
</dbReference>
<dbReference type="HAMAP" id="MF_01895">
    <property type="entry name" value="RNase_R"/>
    <property type="match status" value="1"/>
</dbReference>
<dbReference type="InterPro" id="IPR004476">
    <property type="entry name" value="RNase_II/RNase_R"/>
</dbReference>
<proteinExistence type="inferred from homology"/>
<dbReference type="Gene3D" id="2.40.50.140">
    <property type="entry name" value="Nucleic acid-binding proteins"/>
    <property type="match status" value="2"/>
</dbReference>
<keyword evidence="5 8" id="KW-0378">Hydrolase</keyword>
<keyword evidence="4 8" id="KW-0540">Nuclease</keyword>
<evidence type="ECO:0000256" key="2">
    <source>
        <dbReference type="ARBA" id="ARBA00004496"/>
    </source>
</evidence>
<dbReference type="SMART" id="SM00316">
    <property type="entry name" value="S1"/>
    <property type="match status" value="1"/>
</dbReference>
<accession>A0A1M5X980</accession>
<dbReference type="Pfam" id="PF00575">
    <property type="entry name" value="S1"/>
    <property type="match status" value="1"/>
</dbReference>
<name>A0A1M5X980_9GAMM</name>
<dbReference type="SUPFAM" id="SSF50249">
    <property type="entry name" value="Nucleic acid-binding proteins"/>
    <property type="match status" value="4"/>
</dbReference>
<dbReference type="NCBIfam" id="TIGR00358">
    <property type="entry name" value="3_prime_RNase"/>
    <property type="match status" value="1"/>
</dbReference>
<evidence type="ECO:0000256" key="4">
    <source>
        <dbReference type="ARBA" id="ARBA00022722"/>
    </source>
</evidence>
<dbReference type="SMART" id="SM00955">
    <property type="entry name" value="RNB"/>
    <property type="match status" value="1"/>
</dbReference>
<dbReference type="CDD" id="cd04471">
    <property type="entry name" value="S1_RNase_R"/>
    <property type="match status" value="1"/>
</dbReference>
<dbReference type="PROSITE" id="PS01175">
    <property type="entry name" value="RIBONUCLEASE_II"/>
    <property type="match status" value="1"/>
</dbReference>
<dbReference type="InterPro" id="IPR013223">
    <property type="entry name" value="RNase_B_OB_dom"/>
</dbReference>
<dbReference type="PROSITE" id="PS50126">
    <property type="entry name" value="S1"/>
    <property type="match status" value="1"/>
</dbReference>
<evidence type="ECO:0000259" key="10">
    <source>
        <dbReference type="PROSITE" id="PS50126"/>
    </source>
</evidence>
<comment type="subcellular location">
    <subcellularLocation>
        <location evidence="2 8">Cytoplasm</location>
    </subcellularLocation>
</comment>
<dbReference type="STRING" id="299255.SAMN02745129_3352"/>
<dbReference type="InterPro" id="IPR040476">
    <property type="entry name" value="CSD2"/>
</dbReference>
<reference evidence="12" key="1">
    <citation type="submission" date="2016-11" db="EMBL/GenBank/DDBJ databases">
        <authorList>
            <person name="Varghese N."/>
            <person name="Submissions S."/>
        </authorList>
    </citation>
    <scope>NUCLEOTIDE SEQUENCE [LARGE SCALE GENOMIC DNA]</scope>
    <source>
        <strain evidence="12">DSM 16917</strain>
    </source>
</reference>
<dbReference type="EC" id="3.1.13.1" evidence="8"/>
<dbReference type="InterPro" id="IPR011805">
    <property type="entry name" value="RNase_R"/>
</dbReference>
<keyword evidence="3 8" id="KW-0963">Cytoplasm</keyword>
<dbReference type="SMART" id="SM00357">
    <property type="entry name" value="CSP"/>
    <property type="match status" value="2"/>
</dbReference>
<dbReference type="OrthoDB" id="9764149at2"/>
<dbReference type="InterPro" id="IPR013668">
    <property type="entry name" value="RNase_R_HTH_12"/>
</dbReference>
<evidence type="ECO:0000256" key="8">
    <source>
        <dbReference type="HAMAP-Rule" id="MF_01895"/>
    </source>
</evidence>
<keyword evidence="12" id="KW-1185">Reference proteome</keyword>
<dbReference type="GO" id="GO:0008859">
    <property type="term" value="F:exoribonuclease II activity"/>
    <property type="evidence" value="ECO:0007669"/>
    <property type="project" value="UniProtKB-UniRule"/>
</dbReference>
<comment type="catalytic activity">
    <reaction evidence="1 8">
        <text>Exonucleolytic cleavage in the 3'- to 5'-direction to yield nucleoside 5'-phosphates.</text>
        <dbReference type="EC" id="3.1.13.1"/>
    </reaction>
</comment>
<feature type="domain" description="S1 motif" evidence="10">
    <location>
        <begin position="646"/>
        <end position="727"/>
    </location>
</feature>
<feature type="region of interest" description="Disordered" evidence="9">
    <location>
        <begin position="729"/>
        <end position="795"/>
    </location>
</feature>
<evidence type="ECO:0000313" key="11">
    <source>
        <dbReference type="EMBL" id="SHH96407.1"/>
    </source>
</evidence>
<dbReference type="Pfam" id="PF08461">
    <property type="entry name" value="WHD_RNase_R"/>
    <property type="match status" value="1"/>
</dbReference>
<feature type="compositionally biased region" description="Basic and acidic residues" evidence="9">
    <location>
        <begin position="758"/>
        <end position="767"/>
    </location>
</feature>
<dbReference type="RefSeq" id="WP_067663922.1">
    <property type="nucleotide sequence ID" value="NZ_FQXG01000005.1"/>
</dbReference>
<evidence type="ECO:0000313" key="12">
    <source>
        <dbReference type="Proteomes" id="UP000184268"/>
    </source>
</evidence>
<evidence type="ECO:0000256" key="9">
    <source>
        <dbReference type="SAM" id="MobiDB-lite"/>
    </source>
</evidence>
<dbReference type="Pfam" id="PF08206">
    <property type="entry name" value="OB_RNB"/>
    <property type="match status" value="1"/>
</dbReference>
<dbReference type="Pfam" id="PF00773">
    <property type="entry name" value="RNB"/>
    <property type="match status" value="1"/>
</dbReference>
<evidence type="ECO:0000256" key="7">
    <source>
        <dbReference type="ARBA" id="ARBA00022884"/>
    </source>
</evidence>
<evidence type="ECO:0000256" key="3">
    <source>
        <dbReference type="ARBA" id="ARBA00022490"/>
    </source>
</evidence>
<dbReference type="InterPro" id="IPR003029">
    <property type="entry name" value="S1_domain"/>
</dbReference>
<dbReference type="GO" id="GO:0006402">
    <property type="term" value="P:mRNA catabolic process"/>
    <property type="evidence" value="ECO:0007669"/>
    <property type="project" value="TreeGrafter"/>
</dbReference>
<keyword evidence="6 8" id="KW-0269">Exonuclease</keyword>
<dbReference type="GO" id="GO:0005829">
    <property type="term" value="C:cytosol"/>
    <property type="evidence" value="ECO:0007669"/>
    <property type="project" value="TreeGrafter"/>
</dbReference>
<gene>
    <name evidence="8" type="primary">rnr</name>
    <name evidence="11" type="ORF">SAMN02745129_3352</name>
</gene>
<feature type="compositionally biased region" description="Basic residues" evidence="9">
    <location>
        <begin position="735"/>
        <end position="753"/>
    </location>
</feature>
<dbReference type="PANTHER" id="PTHR23355:SF9">
    <property type="entry name" value="DIS3-LIKE EXONUCLEASE 2"/>
    <property type="match status" value="1"/>
</dbReference>
<evidence type="ECO:0000256" key="1">
    <source>
        <dbReference type="ARBA" id="ARBA00001849"/>
    </source>
</evidence>